<dbReference type="InterPro" id="IPR025669">
    <property type="entry name" value="AAA_dom"/>
</dbReference>
<dbReference type="STRING" id="679901.Mzhil_1740"/>
<dbReference type="HOGENOM" id="CLU_096711_0_0_2"/>
<dbReference type="EMBL" id="CP002101">
    <property type="protein sequence ID" value="AEH61575.1"/>
    <property type="molecule type" value="Genomic_DNA"/>
</dbReference>
<dbReference type="Proteomes" id="UP000006622">
    <property type="component" value="Chromosome"/>
</dbReference>
<dbReference type="PANTHER" id="PTHR13696:SF52">
    <property type="entry name" value="PARA FAMILY PROTEIN CT_582"/>
    <property type="match status" value="1"/>
</dbReference>
<sequence length="301" mass="33870">MVHKFLSHMECFTRSKALQNMGDNLGDYLKIIWVRHYPIHIENTNLLRRCYMSLTIAVHSSKGGTGKTSIAINLAGAYLSAGKSVCIMDMDSKGPSMHTFFDLDPECYINDYVLGNCSTEEMMHKIDTIDTSGELYVGFSDPDIASIREFSTMDRKWQTRILKRMIDAKKDLYSAGIDVVILDTSPGVEFGSVNAVAVSDFVLITIKPNMICFNSIEQVINGIYLMLDKKCAIVENMCPADHFSRVISSDLFDIPVMESISCMCDVACRTDDEILTINDPQHPYSKSVFKIAEKIEKYIED</sequence>
<dbReference type="KEGG" id="mzh:Mzhil_1740"/>
<accession>F7XQB3</accession>
<dbReference type="AlphaFoldDB" id="F7XQB3"/>
<dbReference type="SUPFAM" id="SSF52540">
    <property type="entry name" value="P-loop containing nucleoside triphosphate hydrolases"/>
    <property type="match status" value="1"/>
</dbReference>
<dbReference type="PANTHER" id="PTHR13696">
    <property type="entry name" value="P-LOOP CONTAINING NUCLEOSIDE TRIPHOSPHATE HYDROLASE"/>
    <property type="match status" value="1"/>
</dbReference>
<proteinExistence type="predicted"/>
<feature type="domain" description="AAA" evidence="1">
    <location>
        <begin position="55"/>
        <end position="227"/>
    </location>
</feature>
<dbReference type="Gene3D" id="3.40.50.300">
    <property type="entry name" value="P-loop containing nucleotide triphosphate hydrolases"/>
    <property type="match status" value="1"/>
</dbReference>
<keyword evidence="3" id="KW-1185">Reference proteome</keyword>
<evidence type="ECO:0000313" key="3">
    <source>
        <dbReference type="Proteomes" id="UP000006622"/>
    </source>
</evidence>
<name>F7XQB3_METZD</name>
<protein>
    <submittedName>
        <fullName evidence="2">ATPase involved in chromosome partitioning-like protein</fullName>
    </submittedName>
</protein>
<gene>
    <name evidence="2" type="ordered locus">Mzhil_1740</name>
</gene>
<evidence type="ECO:0000313" key="2">
    <source>
        <dbReference type="EMBL" id="AEH61575.1"/>
    </source>
</evidence>
<dbReference type="Pfam" id="PF13614">
    <property type="entry name" value="AAA_31"/>
    <property type="match status" value="1"/>
</dbReference>
<dbReference type="InterPro" id="IPR050678">
    <property type="entry name" value="DNA_Partitioning_ATPase"/>
</dbReference>
<reference evidence="2 3" key="1">
    <citation type="submission" date="2010-07" db="EMBL/GenBank/DDBJ databases">
        <title>The complete genome of Methanosalsum zhilinae DSM 4017.</title>
        <authorList>
            <consortium name="US DOE Joint Genome Institute (JGI-PGF)"/>
            <person name="Lucas S."/>
            <person name="Copeland A."/>
            <person name="Lapidus A."/>
            <person name="Glavina del Rio T."/>
            <person name="Dalin E."/>
            <person name="Tice H."/>
            <person name="Bruce D."/>
            <person name="Goodwin L."/>
            <person name="Pitluck S."/>
            <person name="Kyrpides N."/>
            <person name="Mavromatis K."/>
            <person name="Ovchinnikova G."/>
            <person name="Daligault H."/>
            <person name="Detter J.C."/>
            <person name="Han C."/>
            <person name="Tapia R."/>
            <person name="Larimer F."/>
            <person name="Land M."/>
            <person name="Hauser L."/>
            <person name="Markowitz V."/>
            <person name="Cheng J.-F."/>
            <person name="Hugenholtz P."/>
            <person name="Woyke T."/>
            <person name="Wu D."/>
            <person name="Spring S."/>
            <person name="Schueler E."/>
            <person name="Brambilla E."/>
            <person name="Klenk H.-P."/>
            <person name="Eisen J.A."/>
        </authorList>
    </citation>
    <scope>NUCLEOTIDE SEQUENCE [LARGE SCALE GENOMIC DNA]</scope>
    <source>
        <strain evidence="3">DSM 4017 / NBRC 107636 / OCM 62 / WeN5</strain>
    </source>
</reference>
<evidence type="ECO:0000259" key="1">
    <source>
        <dbReference type="Pfam" id="PF13614"/>
    </source>
</evidence>
<organism evidence="2 3">
    <name type="scientific">Methanosalsum zhilinae (strain DSM 4017 / NBRC 107636 / OCM 62 / WeN5)</name>
    <name type="common">Methanohalophilus zhilinae</name>
    <dbReference type="NCBI Taxonomy" id="679901"/>
    <lineage>
        <taxon>Archaea</taxon>
        <taxon>Methanobacteriati</taxon>
        <taxon>Methanobacteriota</taxon>
        <taxon>Stenosarchaea group</taxon>
        <taxon>Methanomicrobia</taxon>
        <taxon>Methanosarcinales</taxon>
        <taxon>Methanosarcinaceae</taxon>
        <taxon>Methanosalsum</taxon>
    </lineage>
</organism>
<dbReference type="InterPro" id="IPR027417">
    <property type="entry name" value="P-loop_NTPase"/>
</dbReference>